<dbReference type="InterPro" id="IPR029000">
    <property type="entry name" value="Cyclophilin-like_dom_sf"/>
</dbReference>
<feature type="domain" description="PPIase cyclophilin-type" evidence="4">
    <location>
        <begin position="23"/>
        <end position="194"/>
    </location>
</feature>
<dbReference type="SUPFAM" id="SSF50891">
    <property type="entry name" value="Cyclophilin-like"/>
    <property type="match status" value="1"/>
</dbReference>
<proteinExistence type="inferred from homology"/>
<dbReference type="PRINTS" id="PR00153">
    <property type="entry name" value="CSAPPISMRASE"/>
</dbReference>
<gene>
    <name evidence="5" type="ORF">Q3O60_07515</name>
</gene>
<comment type="caution">
    <text evidence="5">The sequence shown here is derived from an EMBL/GenBank/DDBJ whole genome shotgun (WGS) entry which is preliminary data.</text>
</comment>
<evidence type="ECO:0000256" key="3">
    <source>
        <dbReference type="RuleBase" id="RU363019"/>
    </source>
</evidence>
<keyword evidence="3" id="KW-0732">Signal</keyword>
<protein>
    <recommendedName>
        <fullName evidence="3">Peptidyl-prolyl cis-trans isomerase</fullName>
        <shortName evidence="3">PPIase</shortName>
        <ecNumber evidence="3">5.2.1.8</ecNumber>
    </recommendedName>
</protein>
<name>A0ABT9GY94_9GAMM</name>
<sequence length="262" mass="28497">MKPYQSALAILCFVLTSLSASLQATIVEFKTSLGDFEVNLFDEITPETVENFLEYVQQESYHHNVIHRSIPGFIIQGGGFVYDDERPDNELPLSAIAANAAITNEPELSNRRGTIAMAKLEYNPNSATNQWFFNLDNNSANLDAQNGGFTVFGQVSAQGLEVIDAIAALPRYNLDNGVLSDVPLRNYTSADAAAGVEITEDNWVFIESVVVVDARTDTASGLNPVANEAEPEIPWGDTPSSGSIGWSLLALLICFGFRRSRG</sequence>
<dbReference type="InterPro" id="IPR044665">
    <property type="entry name" value="E_coli_cyclophilin_A-like"/>
</dbReference>
<evidence type="ECO:0000313" key="6">
    <source>
        <dbReference type="Proteomes" id="UP001231616"/>
    </source>
</evidence>
<evidence type="ECO:0000256" key="1">
    <source>
        <dbReference type="ARBA" id="ARBA00023110"/>
    </source>
</evidence>
<comment type="catalytic activity">
    <reaction evidence="3">
        <text>[protein]-peptidylproline (omega=180) = [protein]-peptidylproline (omega=0)</text>
        <dbReference type="Rhea" id="RHEA:16237"/>
        <dbReference type="Rhea" id="RHEA-COMP:10747"/>
        <dbReference type="Rhea" id="RHEA-COMP:10748"/>
        <dbReference type="ChEBI" id="CHEBI:83833"/>
        <dbReference type="ChEBI" id="CHEBI:83834"/>
        <dbReference type="EC" id="5.2.1.8"/>
    </reaction>
</comment>
<accession>A0ABT9GY94</accession>
<keyword evidence="6" id="KW-1185">Reference proteome</keyword>
<dbReference type="PANTHER" id="PTHR43246">
    <property type="entry name" value="PEPTIDYL-PROLYL CIS-TRANS ISOMERASE CYP38, CHLOROPLASTIC"/>
    <property type="match status" value="1"/>
</dbReference>
<evidence type="ECO:0000313" key="5">
    <source>
        <dbReference type="EMBL" id="MDP4536029.1"/>
    </source>
</evidence>
<dbReference type="EMBL" id="JAUZVZ010000008">
    <property type="protein sequence ID" value="MDP4536029.1"/>
    <property type="molecule type" value="Genomic_DNA"/>
</dbReference>
<dbReference type="Pfam" id="PF00160">
    <property type="entry name" value="Pro_isomerase"/>
    <property type="match status" value="1"/>
</dbReference>
<organism evidence="5 6">
    <name type="scientific">Alkalimonas collagenimarina</name>
    <dbReference type="NCBI Taxonomy" id="400390"/>
    <lineage>
        <taxon>Bacteria</taxon>
        <taxon>Pseudomonadati</taxon>
        <taxon>Pseudomonadota</taxon>
        <taxon>Gammaproteobacteria</taxon>
        <taxon>Alkalimonas</taxon>
    </lineage>
</organism>
<dbReference type="InterPro" id="IPR020008">
    <property type="entry name" value="GlyGly_CTERM"/>
</dbReference>
<dbReference type="InterPro" id="IPR002130">
    <property type="entry name" value="Cyclophilin-type_PPIase_dom"/>
</dbReference>
<keyword evidence="1 3" id="KW-0697">Rotamase</keyword>
<feature type="chain" id="PRO_5044995595" description="Peptidyl-prolyl cis-trans isomerase" evidence="3">
    <location>
        <begin position="25"/>
        <end position="262"/>
    </location>
</feature>
<dbReference type="NCBIfam" id="TIGR03501">
    <property type="entry name" value="GlyGly_CTERM"/>
    <property type="match status" value="1"/>
</dbReference>
<evidence type="ECO:0000259" key="4">
    <source>
        <dbReference type="PROSITE" id="PS50072"/>
    </source>
</evidence>
<evidence type="ECO:0000256" key="2">
    <source>
        <dbReference type="ARBA" id="ARBA00023235"/>
    </source>
</evidence>
<dbReference type="Gene3D" id="2.40.100.10">
    <property type="entry name" value="Cyclophilin-like"/>
    <property type="match status" value="1"/>
</dbReference>
<feature type="signal peptide" evidence="3">
    <location>
        <begin position="1"/>
        <end position="24"/>
    </location>
</feature>
<comment type="function">
    <text evidence="3">PPIases accelerate the folding of proteins. It catalyzes the cis-trans isomerization of proline imidic peptide bonds in oligopeptides.</text>
</comment>
<reference evidence="5 6" key="1">
    <citation type="submission" date="2023-08" db="EMBL/GenBank/DDBJ databases">
        <authorList>
            <person name="Joshi A."/>
            <person name="Thite S."/>
        </authorList>
    </citation>
    <scope>NUCLEOTIDE SEQUENCE [LARGE SCALE GENOMIC DNA]</scope>
    <source>
        <strain evidence="5 6">AC40</strain>
    </source>
</reference>
<dbReference type="PROSITE" id="PS50072">
    <property type="entry name" value="CSA_PPIASE_2"/>
    <property type="match status" value="1"/>
</dbReference>
<dbReference type="EC" id="5.2.1.8" evidence="3"/>
<keyword evidence="2 3" id="KW-0413">Isomerase</keyword>
<dbReference type="GO" id="GO:0003755">
    <property type="term" value="F:peptidyl-prolyl cis-trans isomerase activity"/>
    <property type="evidence" value="ECO:0007669"/>
    <property type="project" value="UniProtKB-EC"/>
</dbReference>
<dbReference type="RefSeq" id="WP_305893290.1">
    <property type="nucleotide sequence ID" value="NZ_JAUZVZ010000008.1"/>
</dbReference>
<comment type="similarity">
    <text evidence="3">Belongs to the cyclophilin-type PPIase family.</text>
</comment>
<dbReference type="Proteomes" id="UP001231616">
    <property type="component" value="Unassembled WGS sequence"/>
</dbReference>